<organism evidence="1 2">
    <name type="scientific">Pseudoalteromonas aurantia</name>
    <dbReference type="NCBI Taxonomy" id="43654"/>
    <lineage>
        <taxon>Bacteria</taxon>
        <taxon>Pseudomonadati</taxon>
        <taxon>Pseudomonadota</taxon>
        <taxon>Gammaproteobacteria</taxon>
        <taxon>Alteromonadales</taxon>
        <taxon>Pseudoalteromonadaceae</taxon>
        <taxon>Pseudoalteromonas</taxon>
    </lineage>
</organism>
<evidence type="ECO:0008006" key="3">
    <source>
        <dbReference type="Google" id="ProtNLM"/>
    </source>
</evidence>
<comment type="caution">
    <text evidence="1">The sequence shown here is derived from an EMBL/GenBank/DDBJ whole genome shotgun (WGS) entry which is preliminary data.</text>
</comment>
<name>A0ABY2VUH4_9GAMM</name>
<sequence length="70" mass="7781">MPEQRIVLTIDEEGGVTAKTDGLYGEKCIEAVAELLDEQVNIKSLKKTDDFNKTQSLQIQNKLSLKQGES</sequence>
<dbReference type="EMBL" id="PNBW01000091">
    <property type="protein sequence ID" value="TMO71922.1"/>
    <property type="molecule type" value="Genomic_DNA"/>
</dbReference>
<gene>
    <name evidence="1" type="ORF">CWC20_16340</name>
</gene>
<evidence type="ECO:0000313" key="1">
    <source>
        <dbReference type="EMBL" id="TMO71922.1"/>
    </source>
</evidence>
<dbReference type="RefSeq" id="WP_138675901.1">
    <property type="nucleotide sequence ID" value="NZ_PNBW01000091.1"/>
</dbReference>
<reference evidence="1 2" key="1">
    <citation type="submission" date="2018-01" db="EMBL/GenBank/DDBJ databases">
        <authorList>
            <person name="Paulsen S."/>
            <person name="Gram L.K."/>
        </authorList>
    </citation>
    <scope>NUCLEOTIDE SEQUENCE [LARGE SCALE GENOMIC DNA]</scope>
    <source>
        <strain evidence="1 2">S3895</strain>
    </source>
</reference>
<protein>
    <recommendedName>
        <fullName evidence="3">DUF2997 domain-containing protein</fullName>
    </recommendedName>
</protein>
<keyword evidence="2" id="KW-1185">Reference proteome</keyword>
<accession>A0ABY2VUH4</accession>
<reference evidence="2" key="2">
    <citation type="submission" date="2019-06" db="EMBL/GenBank/DDBJ databases">
        <title>Co-occurence of chitin degradation, pigmentation and bioactivity in marine Pseudoalteromonas.</title>
        <authorList>
            <person name="Sonnenschein E.C."/>
            <person name="Bech P.K."/>
        </authorList>
    </citation>
    <scope>NUCLEOTIDE SEQUENCE [LARGE SCALE GENOMIC DNA]</scope>
    <source>
        <strain evidence="2">S3895</strain>
    </source>
</reference>
<proteinExistence type="predicted"/>
<evidence type="ECO:0000313" key="2">
    <source>
        <dbReference type="Proteomes" id="UP000307164"/>
    </source>
</evidence>
<dbReference type="Proteomes" id="UP000307164">
    <property type="component" value="Unassembled WGS sequence"/>
</dbReference>